<dbReference type="Proteomes" id="UP000799770">
    <property type="component" value="Unassembled WGS sequence"/>
</dbReference>
<dbReference type="AlphaFoldDB" id="A0A6A5Z8U9"/>
<organism evidence="6 7">
    <name type="scientific">Lophiotrema nucula</name>
    <dbReference type="NCBI Taxonomy" id="690887"/>
    <lineage>
        <taxon>Eukaryota</taxon>
        <taxon>Fungi</taxon>
        <taxon>Dikarya</taxon>
        <taxon>Ascomycota</taxon>
        <taxon>Pezizomycotina</taxon>
        <taxon>Dothideomycetes</taxon>
        <taxon>Pleosporomycetidae</taxon>
        <taxon>Pleosporales</taxon>
        <taxon>Lophiotremataceae</taxon>
        <taxon>Lophiotrema</taxon>
    </lineage>
</organism>
<dbReference type="Gene3D" id="2.140.10.10">
    <property type="entry name" value="Quinoprotein alcohol dehydrogenase-like superfamily"/>
    <property type="match status" value="1"/>
</dbReference>
<keyword evidence="3" id="KW-0560">Oxidoreductase</keyword>
<dbReference type="InterPro" id="IPR015943">
    <property type="entry name" value="WD40/YVTN_repeat-like_dom_sf"/>
</dbReference>
<comment type="similarity">
    <text evidence="2">Belongs to the bacterial PQQ dehydrogenase family.</text>
</comment>
<dbReference type="Gene3D" id="2.130.10.10">
    <property type="entry name" value="YVTN repeat-like/Quinoprotein amine dehydrogenase"/>
    <property type="match status" value="1"/>
</dbReference>
<evidence type="ECO:0000313" key="7">
    <source>
        <dbReference type="Proteomes" id="UP000799770"/>
    </source>
</evidence>
<dbReference type="SUPFAM" id="SSF50998">
    <property type="entry name" value="Quinoprotein alcohol dehydrogenase-like"/>
    <property type="match status" value="1"/>
</dbReference>
<reference evidence="6" key="1">
    <citation type="journal article" date="2020" name="Stud. Mycol.">
        <title>101 Dothideomycetes genomes: a test case for predicting lifestyles and emergence of pathogens.</title>
        <authorList>
            <person name="Haridas S."/>
            <person name="Albert R."/>
            <person name="Binder M."/>
            <person name="Bloem J."/>
            <person name="Labutti K."/>
            <person name="Salamov A."/>
            <person name="Andreopoulos B."/>
            <person name="Baker S."/>
            <person name="Barry K."/>
            <person name="Bills G."/>
            <person name="Bluhm B."/>
            <person name="Cannon C."/>
            <person name="Castanera R."/>
            <person name="Culley D."/>
            <person name="Daum C."/>
            <person name="Ezra D."/>
            <person name="Gonzalez J."/>
            <person name="Henrissat B."/>
            <person name="Kuo A."/>
            <person name="Liang C."/>
            <person name="Lipzen A."/>
            <person name="Lutzoni F."/>
            <person name="Magnuson J."/>
            <person name="Mondo S."/>
            <person name="Nolan M."/>
            <person name="Ohm R."/>
            <person name="Pangilinan J."/>
            <person name="Park H.-J."/>
            <person name="Ramirez L."/>
            <person name="Alfaro M."/>
            <person name="Sun H."/>
            <person name="Tritt A."/>
            <person name="Yoshinaga Y."/>
            <person name="Zwiers L.-H."/>
            <person name="Turgeon B."/>
            <person name="Goodwin S."/>
            <person name="Spatafora J."/>
            <person name="Crous P."/>
            <person name="Grigoriev I."/>
        </authorList>
    </citation>
    <scope>NUCLEOTIDE SEQUENCE</scope>
    <source>
        <strain evidence="6">CBS 627.86</strain>
    </source>
</reference>
<name>A0A6A5Z8U9_9PLEO</name>
<sequence length="625" mass="67467">MIVTLAIDQHPLYTEPDVPLYNVGPDLPSFETIYQVPALQPPPSKKGNWLGYGADIYNNHWASSDAVIDTSNVESLVPVCQKKYDPGVSAAPLIEDGIAYYPTWNGLLVALDYKSCRTLWRTNITELILEFKGSGKQQLNGILASGAALASRTTPVADGDILFIGTLARALVVAFDKRTGRPIDMLQIGSHPLAILTQSPTLYKGRLFIGVSTSESGAPTLDPNYKCCSSHGSMNALALRHGRLTLLWTTPMIPPSANFSGASVWGSQPAIDPIRQQVFIGTGQFFSIPPEFEECQDANAELAVGREHLANEPCLPRNVFQTSVLALDIATGKTNWVRTLAPLDAWNAACVPGLLPGNPEPNPEPGPACPKHVGEDADFGMAPTFVLGSESTPDGKDVVVVGQKNANLYALSAQAGQILWAIKTSPGGLEGGLSWGIAVDDHAVYYTAINSNRVEYPLPNGTLISNSAFGAASLKDGRTLWQTKAPRNTTSIVSPVVVNDIVLTGVTGNWTDGQLIPTGPGSFLALNKFTGEILEEVPLDSYFHAGIATVHDYVMFGTGYGGLELPQKGSFNVWRLKAVEEGNATPPSDQEKKLAELERKRIELRKKREELERQEDELARKKDEL</sequence>
<evidence type="ECO:0000256" key="4">
    <source>
        <dbReference type="SAM" id="MobiDB-lite"/>
    </source>
</evidence>
<dbReference type="OrthoDB" id="416253at2759"/>
<dbReference type="InterPro" id="IPR002372">
    <property type="entry name" value="PQQ_rpt_dom"/>
</dbReference>
<dbReference type="GO" id="GO:0016491">
    <property type="term" value="F:oxidoreductase activity"/>
    <property type="evidence" value="ECO:0007669"/>
    <property type="project" value="UniProtKB-KW"/>
</dbReference>
<keyword evidence="7" id="KW-1185">Reference proteome</keyword>
<evidence type="ECO:0000259" key="5">
    <source>
        <dbReference type="Pfam" id="PF13360"/>
    </source>
</evidence>
<comment type="cofactor">
    <cofactor evidence="1">
        <name>pyrroloquinoline quinone</name>
        <dbReference type="ChEBI" id="CHEBI:58442"/>
    </cofactor>
</comment>
<dbReference type="PANTHER" id="PTHR32303">
    <property type="entry name" value="QUINOPROTEIN ALCOHOL DEHYDROGENASE (CYTOCHROME C)"/>
    <property type="match status" value="1"/>
</dbReference>
<dbReference type="SMART" id="SM00564">
    <property type="entry name" value="PQQ"/>
    <property type="match status" value="5"/>
</dbReference>
<feature type="region of interest" description="Disordered" evidence="4">
    <location>
        <begin position="606"/>
        <end position="625"/>
    </location>
</feature>
<proteinExistence type="inferred from homology"/>
<evidence type="ECO:0000256" key="1">
    <source>
        <dbReference type="ARBA" id="ARBA00001931"/>
    </source>
</evidence>
<dbReference type="PANTHER" id="PTHR32303:SF10">
    <property type="entry name" value="OUTER MEMBRANE PROTEIN ASSEMBLY FACTOR BAMB"/>
    <property type="match status" value="1"/>
</dbReference>
<feature type="domain" description="Pyrrolo-quinoline quinone repeat" evidence="5">
    <location>
        <begin position="87"/>
        <end position="208"/>
    </location>
</feature>
<protein>
    <submittedName>
        <fullName evidence="6">Quinon protein alcohol dehydrogenase-like superfamily</fullName>
    </submittedName>
</protein>
<accession>A0A6A5Z8U9</accession>
<dbReference type="Pfam" id="PF13360">
    <property type="entry name" value="PQQ_2"/>
    <property type="match status" value="2"/>
</dbReference>
<evidence type="ECO:0000313" key="6">
    <source>
        <dbReference type="EMBL" id="KAF2115636.1"/>
    </source>
</evidence>
<dbReference type="InterPro" id="IPR018391">
    <property type="entry name" value="PQQ_b-propeller_rpt"/>
</dbReference>
<dbReference type="EMBL" id="ML977322">
    <property type="protein sequence ID" value="KAF2115636.1"/>
    <property type="molecule type" value="Genomic_DNA"/>
</dbReference>
<gene>
    <name evidence="6" type="ORF">BDV96DRAFT_492503</name>
</gene>
<dbReference type="InterPro" id="IPR011047">
    <property type="entry name" value="Quinoprotein_ADH-like_sf"/>
</dbReference>
<feature type="domain" description="Pyrrolo-quinoline quinone repeat" evidence="5">
    <location>
        <begin position="323"/>
        <end position="539"/>
    </location>
</feature>
<evidence type="ECO:0000256" key="3">
    <source>
        <dbReference type="ARBA" id="ARBA00023002"/>
    </source>
</evidence>
<evidence type="ECO:0000256" key="2">
    <source>
        <dbReference type="ARBA" id="ARBA00008156"/>
    </source>
</evidence>